<dbReference type="OrthoDB" id="2921803at2759"/>
<gene>
    <name evidence="1" type="ORF">PHACADRAFT_257364</name>
</gene>
<organism evidence="1 2">
    <name type="scientific">Phanerochaete carnosa (strain HHB-10118-sp)</name>
    <name type="common">White-rot fungus</name>
    <name type="synonym">Peniophora carnosa</name>
    <dbReference type="NCBI Taxonomy" id="650164"/>
    <lineage>
        <taxon>Eukaryota</taxon>
        <taxon>Fungi</taxon>
        <taxon>Dikarya</taxon>
        <taxon>Basidiomycota</taxon>
        <taxon>Agaricomycotina</taxon>
        <taxon>Agaricomycetes</taxon>
        <taxon>Polyporales</taxon>
        <taxon>Phanerochaetaceae</taxon>
        <taxon>Phanerochaete</taxon>
    </lineage>
</organism>
<dbReference type="SUPFAM" id="SSF81383">
    <property type="entry name" value="F-box domain"/>
    <property type="match status" value="1"/>
</dbReference>
<protein>
    <recommendedName>
        <fullName evidence="3">F-box domain-containing protein</fullName>
    </recommendedName>
</protein>
<dbReference type="InterPro" id="IPR036047">
    <property type="entry name" value="F-box-like_dom_sf"/>
</dbReference>
<reference evidence="1 2" key="1">
    <citation type="journal article" date="2012" name="BMC Genomics">
        <title>Comparative genomics of the white-rot fungi, Phanerochaete carnosa and P. chrysosporium, to elucidate the genetic basis of the distinct wood types they colonize.</title>
        <authorList>
            <person name="Suzuki H."/>
            <person name="MacDonald J."/>
            <person name="Syed K."/>
            <person name="Salamov A."/>
            <person name="Hori C."/>
            <person name="Aerts A."/>
            <person name="Henrissat B."/>
            <person name="Wiebenga A."/>
            <person name="vanKuyk P.A."/>
            <person name="Barry K."/>
            <person name="Lindquist E."/>
            <person name="LaButti K."/>
            <person name="Lapidus A."/>
            <person name="Lucas S."/>
            <person name="Coutinho P."/>
            <person name="Gong Y."/>
            <person name="Samejima M."/>
            <person name="Mahadevan R."/>
            <person name="Abou-Zaid M."/>
            <person name="de Vries R.P."/>
            <person name="Igarashi K."/>
            <person name="Yadav J.S."/>
            <person name="Grigoriev I.V."/>
            <person name="Master E.R."/>
        </authorList>
    </citation>
    <scope>NUCLEOTIDE SEQUENCE [LARGE SCALE GENOMIC DNA]</scope>
    <source>
        <strain evidence="1 2">HHB-10118-sp</strain>
    </source>
</reference>
<evidence type="ECO:0000313" key="1">
    <source>
        <dbReference type="EMBL" id="EKM53884.1"/>
    </source>
</evidence>
<dbReference type="GeneID" id="18916824"/>
<dbReference type="RefSeq" id="XP_007396596.1">
    <property type="nucleotide sequence ID" value="XM_007396534.1"/>
</dbReference>
<dbReference type="KEGG" id="pco:PHACADRAFT_257364"/>
<dbReference type="InParanoid" id="K5W4M0"/>
<proteinExistence type="predicted"/>
<dbReference type="AlphaFoldDB" id="K5W4M0"/>
<dbReference type="EMBL" id="JH930473">
    <property type="protein sequence ID" value="EKM53884.1"/>
    <property type="molecule type" value="Genomic_DNA"/>
</dbReference>
<keyword evidence="2" id="KW-1185">Reference proteome</keyword>
<sequence>MALNTRTSLLRPRGQALCSLRLPPELIDLVIDELQHDIVSLRSCSLVCKSWLPRSSTHLFSSLYISSLPVSAILVTFRNFIPSSTRISLHVRHFEVNVVPHSSADVTALPEHMPNLEITSETGAALLDVGNLANPGTLQSIKLDLSGTYFNKVSAERISKFLQTAGQHIRHFEYAQSLGGWHAPPNCKPICIVMEFVARLAILIDAVPRHIGSCDMHEYRVYRGHYAQGRPIQHVRVARDARPLLVSTSACAARQTRDELPRAVGP</sequence>
<accession>K5W4M0</accession>
<dbReference type="HOGENOM" id="CLU_1046258_0_0_1"/>
<name>K5W4M0_PHACS</name>
<evidence type="ECO:0008006" key="3">
    <source>
        <dbReference type="Google" id="ProtNLM"/>
    </source>
</evidence>
<evidence type="ECO:0000313" key="2">
    <source>
        <dbReference type="Proteomes" id="UP000008370"/>
    </source>
</evidence>
<dbReference type="Proteomes" id="UP000008370">
    <property type="component" value="Unassembled WGS sequence"/>
</dbReference>